<keyword evidence="4" id="KW-1185">Reference proteome</keyword>
<dbReference type="Proteomes" id="UP000800040">
    <property type="component" value="Unassembled WGS sequence"/>
</dbReference>
<feature type="compositionally biased region" description="Basic and acidic residues" evidence="1">
    <location>
        <begin position="33"/>
        <end position="53"/>
    </location>
</feature>
<proteinExistence type="predicted"/>
<evidence type="ECO:0000313" key="3">
    <source>
        <dbReference type="EMBL" id="KAF1836176.1"/>
    </source>
</evidence>
<feature type="compositionally biased region" description="Basic and acidic residues" evidence="1">
    <location>
        <begin position="995"/>
        <end position="1019"/>
    </location>
</feature>
<dbReference type="InterPro" id="IPR010730">
    <property type="entry name" value="HET"/>
</dbReference>
<evidence type="ECO:0000313" key="4">
    <source>
        <dbReference type="Proteomes" id="UP000800040"/>
    </source>
</evidence>
<feature type="compositionally biased region" description="Basic and acidic residues" evidence="1">
    <location>
        <begin position="1073"/>
        <end position="1090"/>
    </location>
</feature>
<evidence type="ECO:0000256" key="1">
    <source>
        <dbReference type="SAM" id="MobiDB-lite"/>
    </source>
</evidence>
<dbReference type="Pfam" id="PF06985">
    <property type="entry name" value="HET"/>
    <property type="match status" value="1"/>
</dbReference>
<gene>
    <name evidence="3" type="ORF">BDW02DRAFT_255602</name>
</gene>
<accession>A0A6A5KLJ3</accession>
<reference evidence="3" key="1">
    <citation type="submission" date="2020-01" db="EMBL/GenBank/DDBJ databases">
        <authorList>
            <consortium name="DOE Joint Genome Institute"/>
            <person name="Haridas S."/>
            <person name="Albert R."/>
            <person name="Binder M."/>
            <person name="Bloem J."/>
            <person name="Labutti K."/>
            <person name="Salamov A."/>
            <person name="Andreopoulos B."/>
            <person name="Baker S.E."/>
            <person name="Barry K."/>
            <person name="Bills G."/>
            <person name="Bluhm B.H."/>
            <person name="Cannon C."/>
            <person name="Castanera R."/>
            <person name="Culley D.E."/>
            <person name="Daum C."/>
            <person name="Ezra D."/>
            <person name="Gonzalez J.B."/>
            <person name="Henrissat B."/>
            <person name="Kuo A."/>
            <person name="Liang C."/>
            <person name="Lipzen A."/>
            <person name="Lutzoni F."/>
            <person name="Magnuson J."/>
            <person name="Mondo S."/>
            <person name="Nolan M."/>
            <person name="Ohm R."/>
            <person name="Pangilinan J."/>
            <person name="Park H.-J."/>
            <person name="Ramirez L."/>
            <person name="Alfaro M."/>
            <person name="Sun H."/>
            <person name="Tritt A."/>
            <person name="Yoshinaga Y."/>
            <person name="Zwiers L.-H."/>
            <person name="Turgeon B.G."/>
            <person name="Goodwin S.B."/>
            <person name="Spatafora J.W."/>
            <person name="Crous P.W."/>
            <person name="Grigoriev I.V."/>
        </authorList>
    </citation>
    <scope>NUCLEOTIDE SEQUENCE</scope>
    <source>
        <strain evidence="3">P77</strain>
    </source>
</reference>
<feature type="region of interest" description="Disordered" evidence="1">
    <location>
        <begin position="910"/>
        <end position="1019"/>
    </location>
</feature>
<feature type="region of interest" description="Disordered" evidence="1">
    <location>
        <begin position="1073"/>
        <end position="1096"/>
    </location>
</feature>
<name>A0A6A5KLJ3_9PLEO</name>
<protein>
    <submittedName>
        <fullName evidence="3">HET-domain-containing protein</fullName>
    </submittedName>
</protein>
<evidence type="ECO:0000259" key="2">
    <source>
        <dbReference type="Pfam" id="PF06985"/>
    </source>
</evidence>
<dbReference type="OrthoDB" id="5135333at2759"/>
<dbReference type="PANTHER" id="PTHR33112:SF12">
    <property type="entry name" value="HETEROKARYON INCOMPATIBILITY DOMAIN-CONTAINING PROTEIN"/>
    <property type="match status" value="1"/>
</dbReference>
<feature type="region of interest" description="Disordered" evidence="1">
    <location>
        <begin position="1"/>
        <end position="60"/>
    </location>
</feature>
<feature type="compositionally biased region" description="Basic and acidic residues" evidence="1">
    <location>
        <begin position="736"/>
        <end position="754"/>
    </location>
</feature>
<feature type="domain" description="Heterokaryon incompatibility" evidence="2">
    <location>
        <begin position="317"/>
        <end position="466"/>
    </location>
</feature>
<dbReference type="PANTHER" id="PTHR33112">
    <property type="entry name" value="DOMAIN PROTEIN, PUTATIVE-RELATED"/>
    <property type="match status" value="1"/>
</dbReference>
<feature type="compositionally biased region" description="Pro residues" evidence="1">
    <location>
        <begin position="955"/>
        <end position="964"/>
    </location>
</feature>
<feature type="region of interest" description="Disordered" evidence="1">
    <location>
        <begin position="716"/>
        <end position="763"/>
    </location>
</feature>
<sequence length="1305" mass="149458">MGLDSNGSKNEIVDEEPIGSNGNPVGVENGAEEAQKEPTRLKQESKEIPKTGRSDNAVSNSDVYHHVAGQRDAGGSSLCPKCHDLKLTTDRFIVRTRAPRDGAKPAFFQLTSTTRPIPLGTLREIVKSSQHCSLCKLVLRSVQDGIAEPTKTLQEYEGACCTLSWEVDGREMIETRSDPDDPQAKQQSPRGLTRRIHLRWNTDSLKDSYLVYVASGKRITASDAERAWNSNLLFLGREIGLRGNIQARVKSWIDLCHDKHQGPCSAAQDNDIWKRFLDMVSHSYFGVIDVLNMQLTELPTLKNFTTDLGETPVAPQYVALSYVWGTAPAYRTVLANVMQHRMHGGLDRVFHRLPKVIQDAIDLVRRLGIQYLWIDALCIIQDSARSWKLNAYNMDLIYGNAAFTICAADGPSATTGLRAMHEGTGIGSEDQLIADCADNVRLVVSRPPEMHIKSSRWNTRAWTFQERLLSRRCLIFTGSRVYFQCRSTGMSEDIFADREGAGWSLDFMDAPLQTFRQLPLRSIWVYMKTVELYTARELTKQADILAAFSGVSNLMQQTMQAPFVFGLPTSHFDLALLWEHFQPAERRRLNSKAAEGEFSDFPSWSWSGWYDASAHYRRDTIEECLDDVNEWLEERTWIRWYIRDGNGDLRPLWDQDEWLMDRSKHEKWQGYGNDRSSGSMTFWAKSRSRRSIIITRGTTRHFRGNGDVYPYPSYCPGRHLTSPPQKYTPPPSPDFTEARPRHRERDVSPDRTLDLNRLQSTTADPDTYTVTTKQIKTITTKQTDPEVAHQIKVDKTGERRLDIYINGPRNVSPPACIIYECETADESLPQEGKEPSTTTQPPLRTEVSLYSSLSPFAQLVGHNWQKSRSAVWRWTQIAYRNEIIRFLIDVLVALLRLCSVLLGMPMSHAIDHTNNEPSPSRKRGRSPSLRPAKNHSTFYFFKDAPPPAQRSSAPSPTPSPPPAPGQQHYNVPLPPISRPSLLRRRSSYSDDEYNPIDRERGIRSRYGEERRPSPDKEIHFVGRPQNRVYREPSPEGFAGIEIERNPGRSALYSEIDRTPRSSRTIKQVRYDDTVKFDGPGHHDHYTRPDNRPYGSLFSRPYDRHYGSLFSRPDDHRYSSHLSRADDRHFHDLVFQPDRKMDPEQTELQPEFRITLKEYPYQPVIAPYDVDLGTTKVSLMPILQFWTWHTFLHIQCPSASPDGLIRCNIADKFGDWCGSIMLDARWVGNAKTAKQEFIAISEAKKFTEEECETWSYYVPKEREESEWDLFYVLLIAWNDGRWERMGLGKAFKEAFRDAAWKEIVLA</sequence>
<organism evidence="3 4">
    <name type="scientific">Decorospora gaudefroyi</name>
    <dbReference type="NCBI Taxonomy" id="184978"/>
    <lineage>
        <taxon>Eukaryota</taxon>
        <taxon>Fungi</taxon>
        <taxon>Dikarya</taxon>
        <taxon>Ascomycota</taxon>
        <taxon>Pezizomycotina</taxon>
        <taxon>Dothideomycetes</taxon>
        <taxon>Pleosporomycetidae</taxon>
        <taxon>Pleosporales</taxon>
        <taxon>Pleosporineae</taxon>
        <taxon>Pleosporaceae</taxon>
        <taxon>Decorospora</taxon>
    </lineage>
</organism>
<dbReference type="EMBL" id="ML975277">
    <property type="protein sequence ID" value="KAF1836176.1"/>
    <property type="molecule type" value="Genomic_DNA"/>
</dbReference>